<protein>
    <submittedName>
        <fullName evidence="1">Starch phosphorylase</fullName>
    </submittedName>
</protein>
<dbReference type="GO" id="GO:0030170">
    <property type="term" value="F:pyridoxal phosphate binding"/>
    <property type="evidence" value="ECO:0007669"/>
    <property type="project" value="InterPro"/>
</dbReference>
<dbReference type="Proteomes" id="UP000199577">
    <property type="component" value="Unassembled WGS sequence"/>
</dbReference>
<keyword evidence="2" id="KW-1185">Reference proteome</keyword>
<dbReference type="InterPro" id="IPR011834">
    <property type="entry name" value="Agluc_phsphrylas"/>
</dbReference>
<gene>
    <name evidence="1" type="ORF">SAMN05421747_11576</name>
</gene>
<dbReference type="PANTHER" id="PTHR42655:SF1">
    <property type="entry name" value="GLYCOGEN PHOSPHORYLASE"/>
    <property type="match status" value="1"/>
</dbReference>
<sequence length="257" mass="29780">MGEAWRYLRDRPHHECADYRYWADTELYEAAARGDDAHLAVRKKELKRRAFLTVADQTGRFAGYKRADLLLRDREWFERLVSNTQYPVQLIWAGKPYPADQGAIDLFNSLVQLSHRYPNVAVLTGYELALSKLLKQGADIWLNNPRIPREASGTSGMTAAMNGALNLSTNDGWIPEFIKPGVNGFLVPEADYRHLDVNEQDNHDAYHLYELLEKHVLPMYYQRQQEWTGMVKQSMADVRVAFDSGRMAREYYDKLYV</sequence>
<dbReference type="AlphaFoldDB" id="A0A1I1KKB0"/>
<dbReference type="SUPFAM" id="SSF53756">
    <property type="entry name" value="UDP-Glycosyltransferase/glycogen phosphorylase"/>
    <property type="match status" value="1"/>
</dbReference>
<reference evidence="1 2" key="1">
    <citation type="submission" date="2016-10" db="EMBL/GenBank/DDBJ databases">
        <authorList>
            <person name="de Groot N.N."/>
        </authorList>
    </citation>
    <scope>NUCLEOTIDE SEQUENCE [LARGE SCALE GENOMIC DNA]</scope>
    <source>
        <strain evidence="1 2">DSM 22900</strain>
    </source>
</reference>
<dbReference type="GO" id="GO:0005975">
    <property type="term" value="P:carbohydrate metabolic process"/>
    <property type="evidence" value="ECO:0007669"/>
    <property type="project" value="InterPro"/>
</dbReference>
<dbReference type="InterPro" id="IPR052182">
    <property type="entry name" value="Glycogen/Maltodextrin_Phosph"/>
</dbReference>
<dbReference type="Gene3D" id="3.40.50.2000">
    <property type="entry name" value="Glycogen Phosphorylase B"/>
    <property type="match status" value="1"/>
</dbReference>
<dbReference type="GO" id="GO:0008184">
    <property type="term" value="F:glycogen phosphorylase activity"/>
    <property type="evidence" value="ECO:0007669"/>
    <property type="project" value="InterPro"/>
</dbReference>
<accession>A0A1I1KKB0</accession>
<name>A0A1I1KKB0_9SPHI</name>
<evidence type="ECO:0000313" key="1">
    <source>
        <dbReference type="EMBL" id="SFC58573.1"/>
    </source>
</evidence>
<proteinExistence type="predicted"/>
<dbReference type="STRING" id="623281.SAMN05421747_11576"/>
<dbReference type="PANTHER" id="PTHR42655">
    <property type="entry name" value="GLYCOGEN PHOSPHORYLASE"/>
    <property type="match status" value="1"/>
</dbReference>
<dbReference type="EMBL" id="FOLL01000015">
    <property type="protein sequence ID" value="SFC58573.1"/>
    <property type="molecule type" value="Genomic_DNA"/>
</dbReference>
<dbReference type="RefSeq" id="WP_244518973.1">
    <property type="nucleotide sequence ID" value="NZ_FOLL01000015.1"/>
</dbReference>
<evidence type="ECO:0000313" key="2">
    <source>
        <dbReference type="Proteomes" id="UP000199577"/>
    </source>
</evidence>
<dbReference type="NCBIfam" id="TIGR02094">
    <property type="entry name" value="more_P_ylases"/>
    <property type="match status" value="1"/>
</dbReference>
<organism evidence="1 2">
    <name type="scientific">Parapedobacter composti</name>
    <dbReference type="NCBI Taxonomy" id="623281"/>
    <lineage>
        <taxon>Bacteria</taxon>
        <taxon>Pseudomonadati</taxon>
        <taxon>Bacteroidota</taxon>
        <taxon>Sphingobacteriia</taxon>
        <taxon>Sphingobacteriales</taxon>
        <taxon>Sphingobacteriaceae</taxon>
        <taxon>Parapedobacter</taxon>
    </lineage>
</organism>